<protein>
    <recommendedName>
        <fullName evidence="4">Peroxin-3</fullName>
    </recommendedName>
</protein>
<feature type="region of interest" description="Disordered" evidence="5">
    <location>
        <begin position="234"/>
        <end position="255"/>
    </location>
</feature>
<evidence type="ECO:0000256" key="5">
    <source>
        <dbReference type="SAM" id="MobiDB-lite"/>
    </source>
</evidence>
<evidence type="ECO:0000256" key="2">
    <source>
        <dbReference type="ARBA" id="ARBA00008933"/>
    </source>
</evidence>
<evidence type="ECO:0000256" key="1">
    <source>
        <dbReference type="ARBA" id="ARBA00004549"/>
    </source>
</evidence>
<dbReference type="Pfam" id="PF04882">
    <property type="entry name" value="Peroxin-3"/>
    <property type="match status" value="1"/>
</dbReference>
<keyword evidence="6" id="KW-1133">Transmembrane helix</keyword>
<evidence type="ECO:0000256" key="4">
    <source>
        <dbReference type="ARBA" id="ARBA00032508"/>
    </source>
</evidence>
<accession>A0ABR4NVI8</accession>
<keyword evidence="6" id="KW-0812">Transmembrane</keyword>
<dbReference type="EMBL" id="JBEVYD010000005">
    <property type="protein sequence ID" value="KAL3232750.1"/>
    <property type="molecule type" value="Genomic_DNA"/>
</dbReference>
<feature type="compositionally biased region" description="Polar residues" evidence="5">
    <location>
        <begin position="234"/>
        <end position="248"/>
    </location>
</feature>
<proteinExistence type="inferred from homology"/>
<keyword evidence="8" id="KW-1185">Reference proteome</keyword>
<dbReference type="Proteomes" id="UP001623330">
    <property type="component" value="Unassembled WGS sequence"/>
</dbReference>
<evidence type="ECO:0000256" key="3">
    <source>
        <dbReference type="ARBA" id="ARBA00023140"/>
    </source>
</evidence>
<keyword evidence="6" id="KW-0472">Membrane</keyword>
<evidence type="ECO:0000313" key="8">
    <source>
        <dbReference type="Proteomes" id="UP001623330"/>
    </source>
</evidence>
<dbReference type="InterPro" id="IPR006966">
    <property type="entry name" value="Peroxin-3"/>
</dbReference>
<name>A0ABR4NVI8_9SACH</name>
<sequence>MPLPIQNRRGLLRRYRGTLVFVAASVGTLLAVGSVTLYLVKQWLYKQQLKIAEEHFVREQIKRRFNQTQSDSLATLYELVQVSSLVYDQNGLNLDEVMIALRDKKLQRGSTDKAGKGSGETSGNSSVTGFTTVLNDKVDARSVKSSDTVALKEKSKGELWNDLKIKSIVKLVTITYTTSCLLLLTRLQLNILTRKEYLETVVKATKEKAQESQNGSAGILGWVSNKLWWGSTPNSANGSDQTASTSSKYGDLTAEHKHRTPKDKIEYINEQAFLSLCWWVINRGWMKIHTLVDREVRVEFNTLDPKSTQTVEQFSERLTKVYYRVNKELFLINEEEQERPLLGVLIPRTSQQMKNVLEQAMDLESLQLLEQDDTVLKQLCNEMEQYMKSEATSIVMEQSINESYDYAINEIENNVKRRKQTDIQMALYALSCKECCDKMLKTNLISMDNDYLMVLDGITVLDDLSAMVYSNFGL</sequence>
<keyword evidence="3" id="KW-0576">Peroxisome</keyword>
<comment type="similarity">
    <text evidence="2">Belongs to the peroxin-3 family.</text>
</comment>
<comment type="subcellular location">
    <subcellularLocation>
        <location evidence="1">Peroxisome membrane</location>
        <topology evidence="1">Single-pass membrane protein</topology>
    </subcellularLocation>
</comment>
<evidence type="ECO:0000256" key="6">
    <source>
        <dbReference type="SAM" id="Phobius"/>
    </source>
</evidence>
<evidence type="ECO:0000313" key="7">
    <source>
        <dbReference type="EMBL" id="KAL3232750.1"/>
    </source>
</evidence>
<feature type="transmembrane region" description="Helical" evidence="6">
    <location>
        <begin position="20"/>
        <end position="40"/>
    </location>
</feature>
<organism evidence="7 8">
    <name type="scientific">Nakaseomyces bracarensis</name>
    <dbReference type="NCBI Taxonomy" id="273131"/>
    <lineage>
        <taxon>Eukaryota</taxon>
        <taxon>Fungi</taxon>
        <taxon>Dikarya</taxon>
        <taxon>Ascomycota</taxon>
        <taxon>Saccharomycotina</taxon>
        <taxon>Saccharomycetes</taxon>
        <taxon>Saccharomycetales</taxon>
        <taxon>Saccharomycetaceae</taxon>
        <taxon>Nakaseomyces</taxon>
    </lineage>
</organism>
<dbReference type="PANTHER" id="PTHR28080">
    <property type="entry name" value="PEROXISOMAL BIOGENESIS FACTOR 3"/>
    <property type="match status" value="1"/>
</dbReference>
<comment type="caution">
    <text evidence="7">The sequence shown here is derived from an EMBL/GenBank/DDBJ whole genome shotgun (WGS) entry which is preliminary data.</text>
</comment>
<dbReference type="PANTHER" id="PTHR28080:SF1">
    <property type="entry name" value="PEROXISOMAL BIOGENESIS FACTOR 3"/>
    <property type="match status" value="1"/>
</dbReference>
<gene>
    <name evidence="7" type="ORF">RNJ44_04666</name>
</gene>
<reference evidence="7 8" key="1">
    <citation type="submission" date="2024-05" db="EMBL/GenBank/DDBJ databases">
        <title>Long read based assembly of the Candida bracarensis genome reveals expanded adhesin content.</title>
        <authorList>
            <person name="Marcet-Houben M."/>
            <person name="Ksiezopolska E."/>
            <person name="Gabaldon T."/>
        </authorList>
    </citation>
    <scope>NUCLEOTIDE SEQUENCE [LARGE SCALE GENOMIC DNA]</scope>
    <source>
        <strain evidence="7 8">CBM6</strain>
    </source>
</reference>